<dbReference type="InterPro" id="IPR036390">
    <property type="entry name" value="WH_DNA-bd_sf"/>
</dbReference>
<dbReference type="EMBL" id="KV453856">
    <property type="protein sequence ID" value="ODV84527.1"/>
    <property type="molecule type" value="Genomic_DNA"/>
</dbReference>
<organism evidence="5 6">
    <name type="scientific">[Candida] arabinofermentans NRRL YB-2248</name>
    <dbReference type="NCBI Taxonomy" id="983967"/>
    <lineage>
        <taxon>Eukaryota</taxon>
        <taxon>Fungi</taxon>
        <taxon>Dikarya</taxon>
        <taxon>Ascomycota</taxon>
        <taxon>Saccharomycotina</taxon>
        <taxon>Pichiomycetes</taxon>
        <taxon>Pichiales</taxon>
        <taxon>Pichiaceae</taxon>
        <taxon>Ogataea</taxon>
        <taxon>Ogataea/Candida clade</taxon>
    </lineage>
</organism>
<dbReference type="GO" id="GO:0003723">
    <property type="term" value="F:RNA binding"/>
    <property type="evidence" value="ECO:0007669"/>
    <property type="project" value="UniProtKB-UniRule"/>
</dbReference>
<dbReference type="CDD" id="cd07323">
    <property type="entry name" value="LAM"/>
    <property type="match status" value="1"/>
</dbReference>
<name>A0A1E4SYF3_9ASCO</name>
<feature type="compositionally biased region" description="Polar residues" evidence="3">
    <location>
        <begin position="145"/>
        <end position="157"/>
    </location>
</feature>
<dbReference type="STRING" id="983967.A0A1E4SYF3"/>
<keyword evidence="1 2" id="KW-0694">RNA-binding</keyword>
<dbReference type="Proteomes" id="UP000094801">
    <property type="component" value="Unassembled WGS sequence"/>
</dbReference>
<keyword evidence="6" id="KW-1185">Reference proteome</keyword>
<dbReference type="GO" id="GO:0005829">
    <property type="term" value="C:cytosol"/>
    <property type="evidence" value="ECO:0007669"/>
    <property type="project" value="TreeGrafter"/>
</dbReference>
<dbReference type="InterPro" id="IPR045180">
    <property type="entry name" value="La_dom_prot"/>
</dbReference>
<accession>A0A1E4SYF3</accession>
<evidence type="ECO:0000313" key="5">
    <source>
        <dbReference type="EMBL" id="ODV84527.1"/>
    </source>
</evidence>
<dbReference type="PROSITE" id="PS50961">
    <property type="entry name" value="HTH_LA"/>
    <property type="match status" value="1"/>
</dbReference>
<evidence type="ECO:0000256" key="1">
    <source>
        <dbReference type="ARBA" id="ARBA00022884"/>
    </source>
</evidence>
<feature type="compositionally biased region" description="Low complexity" evidence="3">
    <location>
        <begin position="381"/>
        <end position="391"/>
    </location>
</feature>
<dbReference type="GO" id="GO:0045727">
    <property type="term" value="P:positive regulation of translation"/>
    <property type="evidence" value="ECO:0007669"/>
    <property type="project" value="TreeGrafter"/>
</dbReference>
<feature type="compositionally biased region" description="Polar residues" evidence="3">
    <location>
        <begin position="170"/>
        <end position="191"/>
    </location>
</feature>
<feature type="region of interest" description="Disordered" evidence="3">
    <location>
        <begin position="325"/>
        <end position="436"/>
    </location>
</feature>
<feature type="region of interest" description="Disordered" evidence="3">
    <location>
        <begin position="1"/>
        <end position="195"/>
    </location>
</feature>
<feature type="compositionally biased region" description="Low complexity" evidence="3">
    <location>
        <begin position="262"/>
        <end position="284"/>
    </location>
</feature>
<dbReference type="InterPro" id="IPR006630">
    <property type="entry name" value="La_HTH"/>
</dbReference>
<evidence type="ECO:0000259" key="4">
    <source>
        <dbReference type="PROSITE" id="PS50961"/>
    </source>
</evidence>
<gene>
    <name evidence="5" type="ORF">CANARDRAFT_60409</name>
</gene>
<dbReference type="OrthoDB" id="340227at2759"/>
<dbReference type="Gene3D" id="1.10.10.10">
    <property type="entry name" value="Winged helix-like DNA-binding domain superfamily/Winged helix DNA-binding domain"/>
    <property type="match status" value="1"/>
</dbReference>
<dbReference type="PANTHER" id="PTHR22792:SF132">
    <property type="entry name" value="LA-RELATED PROTEIN 1"/>
    <property type="match status" value="1"/>
</dbReference>
<dbReference type="GO" id="GO:0010494">
    <property type="term" value="C:cytoplasmic stress granule"/>
    <property type="evidence" value="ECO:0007669"/>
    <property type="project" value="TreeGrafter"/>
</dbReference>
<dbReference type="SUPFAM" id="SSF46785">
    <property type="entry name" value="Winged helix' DNA-binding domain"/>
    <property type="match status" value="1"/>
</dbReference>
<feature type="domain" description="HTH La-type RNA-binding" evidence="4">
    <location>
        <begin position="503"/>
        <end position="597"/>
    </location>
</feature>
<proteinExistence type="predicted"/>
<feature type="compositionally biased region" description="Polar residues" evidence="3">
    <location>
        <begin position="350"/>
        <end position="368"/>
    </location>
</feature>
<feature type="compositionally biased region" description="Polar residues" evidence="3">
    <location>
        <begin position="230"/>
        <end position="251"/>
    </location>
</feature>
<dbReference type="Pfam" id="PF05383">
    <property type="entry name" value="La"/>
    <property type="match status" value="1"/>
</dbReference>
<dbReference type="AlphaFoldDB" id="A0A1E4SYF3"/>
<feature type="compositionally biased region" description="Low complexity" evidence="3">
    <location>
        <begin position="54"/>
        <end position="74"/>
    </location>
</feature>
<protein>
    <recommendedName>
        <fullName evidence="4">HTH La-type RNA-binding domain-containing protein</fullName>
    </recommendedName>
</protein>
<dbReference type="PANTHER" id="PTHR22792">
    <property type="entry name" value="LUPUS LA PROTEIN-RELATED"/>
    <property type="match status" value="1"/>
</dbReference>
<feature type="compositionally biased region" description="Polar residues" evidence="3">
    <location>
        <begin position="1"/>
        <end position="14"/>
    </location>
</feature>
<feature type="compositionally biased region" description="Basic residues" evidence="3">
    <location>
        <begin position="252"/>
        <end position="261"/>
    </location>
</feature>
<evidence type="ECO:0000313" key="6">
    <source>
        <dbReference type="Proteomes" id="UP000094801"/>
    </source>
</evidence>
<feature type="region of interest" description="Disordered" evidence="3">
    <location>
        <begin position="208"/>
        <end position="297"/>
    </location>
</feature>
<feature type="compositionally biased region" description="Low complexity" evidence="3">
    <location>
        <begin position="106"/>
        <end position="118"/>
    </location>
</feature>
<dbReference type="SMART" id="SM00715">
    <property type="entry name" value="LA"/>
    <property type="match status" value="1"/>
</dbReference>
<reference evidence="6" key="1">
    <citation type="submission" date="2016-04" db="EMBL/GenBank/DDBJ databases">
        <title>Comparative genomics of biotechnologically important yeasts.</title>
        <authorList>
            <consortium name="DOE Joint Genome Institute"/>
            <person name="Riley R."/>
            <person name="Haridas S."/>
            <person name="Wolfe K.H."/>
            <person name="Lopes M.R."/>
            <person name="Hittinger C.T."/>
            <person name="Goker M."/>
            <person name="Salamov A."/>
            <person name="Wisecaver J."/>
            <person name="Long T.M."/>
            <person name="Aerts A.L."/>
            <person name="Barry K."/>
            <person name="Choi C."/>
            <person name="Clum A."/>
            <person name="Coughlan A.Y."/>
            <person name="Deshpande S."/>
            <person name="Douglass A.P."/>
            <person name="Hanson S.J."/>
            <person name="Klenk H.-P."/>
            <person name="Labutti K."/>
            <person name="Lapidus A."/>
            <person name="Lindquist E."/>
            <person name="Lipzen A."/>
            <person name="Meier-Kolthoff J.P."/>
            <person name="Ohm R.A."/>
            <person name="Otillar R.P."/>
            <person name="Pangilinan J."/>
            <person name="Peng Y."/>
            <person name="Rokas A."/>
            <person name="Rosa C.A."/>
            <person name="Scheuner C."/>
            <person name="Sibirny A.A."/>
            <person name="Slot J.C."/>
            <person name="Stielow J.B."/>
            <person name="Sun H."/>
            <person name="Kurtzman C.P."/>
            <person name="Blackwell M."/>
            <person name="Grigoriev I.V."/>
            <person name="Jeffries T.W."/>
        </authorList>
    </citation>
    <scope>NUCLEOTIDE SEQUENCE [LARGE SCALE GENOMIC DNA]</scope>
    <source>
        <strain evidence="6">NRRL YB-2248</strain>
    </source>
</reference>
<sequence>MNDNLENISSSKVATLSPAPPPQTNPWNRLPLNKPYESSTKTTTNLPPPPPPNDNNNAAVSPASPSRAAGSLSPQSSTIGTKTKKLGKEKWIPLEAEISVASPSTNNNKNKNENNSGNNKKKRENSQNRKPNKRGESKKNSSSNHGKSVTNHNNSESALIEDKKTLIFSEPNTTETVTMSENPLSTSTAYTEPSPEILTDLVQRINIKGDAGDGDDLNENSTHEEGDTNKVLTQDEYSPSNTETHSNINRQRGQRNSRLNKSHNNGSNFNGNNNGFSNNNYNKHNGNRRNKGSYSGAPIGGISQSSYPFIPPPYYYPYFMPQVPPPNNGSTSTSRRSSQRNSPDSSSGSPTTDTIRTIQDPPTSSPNNFYIPLGQTPSSPQQQQQQQQQQQHGYRFQPQLGISQTITPLPSLAPPPQPLHPHAGSTPPNLELSSPPTPHQPLYMDPNMYYGPGRFQNENGQPFQQMPSSPMQHQGYYQPMYIPSMLPPPPHQPIQYSMPTDGYSYGEEKIDKLVKQIEYYFSIENLLKDVYLRKHMNSEGYVSVTFIANFARVKVISEGDMNSIIEAIKRIDTLQVSGSGKHKKIRLREGWDRWVLASDQRDVSENTD</sequence>
<evidence type="ECO:0000256" key="3">
    <source>
        <dbReference type="SAM" id="MobiDB-lite"/>
    </source>
</evidence>
<feature type="compositionally biased region" description="Low complexity" evidence="3">
    <location>
        <begin position="328"/>
        <end position="349"/>
    </location>
</feature>
<dbReference type="InterPro" id="IPR036388">
    <property type="entry name" value="WH-like_DNA-bd_sf"/>
</dbReference>
<evidence type="ECO:0000256" key="2">
    <source>
        <dbReference type="PROSITE-ProRule" id="PRU00332"/>
    </source>
</evidence>